<dbReference type="CDD" id="cd01949">
    <property type="entry name" value="GGDEF"/>
    <property type="match status" value="1"/>
</dbReference>
<dbReference type="SMART" id="SM00267">
    <property type="entry name" value="GGDEF"/>
    <property type="match status" value="1"/>
</dbReference>
<dbReference type="Gene3D" id="3.30.70.270">
    <property type="match status" value="1"/>
</dbReference>
<keyword evidence="4" id="KW-0808">Transferase</keyword>
<dbReference type="SUPFAM" id="SSF55785">
    <property type="entry name" value="PYP-like sensor domain (PAS domain)"/>
    <property type="match status" value="1"/>
</dbReference>
<dbReference type="PROSITE" id="PS50113">
    <property type="entry name" value="PAC"/>
    <property type="match status" value="1"/>
</dbReference>
<evidence type="ECO:0000256" key="1">
    <source>
        <dbReference type="SAM" id="Phobius"/>
    </source>
</evidence>
<dbReference type="Gene3D" id="3.30.450.20">
    <property type="entry name" value="PAS domain"/>
    <property type="match status" value="3"/>
</dbReference>
<gene>
    <name evidence="4" type="ORF">Q8A64_15565</name>
</gene>
<feature type="domain" description="PAC" evidence="2">
    <location>
        <begin position="399"/>
        <end position="452"/>
    </location>
</feature>
<dbReference type="PANTHER" id="PTHR46663:SF4">
    <property type="entry name" value="DIGUANYLATE CYCLASE DGCT-RELATED"/>
    <property type="match status" value="1"/>
</dbReference>
<dbReference type="RefSeq" id="WP_338437792.1">
    <property type="nucleotide sequence ID" value="NZ_JAUYVH010000013.1"/>
</dbReference>
<keyword evidence="1" id="KW-0472">Membrane</keyword>
<dbReference type="CDD" id="cd00130">
    <property type="entry name" value="PAS"/>
    <property type="match status" value="1"/>
</dbReference>
<evidence type="ECO:0000313" key="4">
    <source>
        <dbReference type="EMBL" id="MDQ9171831.1"/>
    </source>
</evidence>
<dbReference type="SUPFAM" id="SSF55073">
    <property type="entry name" value="Nucleotide cyclase"/>
    <property type="match status" value="1"/>
</dbReference>
<proteinExistence type="predicted"/>
<dbReference type="NCBIfam" id="TIGR00254">
    <property type="entry name" value="GGDEF"/>
    <property type="match status" value="1"/>
</dbReference>
<feature type="domain" description="GGDEF" evidence="3">
    <location>
        <begin position="485"/>
        <end position="618"/>
    </location>
</feature>
<dbReference type="InterPro" id="IPR000700">
    <property type="entry name" value="PAS-assoc_C"/>
</dbReference>
<evidence type="ECO:0000259" key="2">
    <source>
        <dbReference type="PROSITE" id="PS50113"/>
    </source>
</evidence>
<protein>
    <submittedName>
        <fullName evidence="4">Diguanylate cyclase</fullName>
        <ecNumber evidence="4">2.7.7.65</ecNumber>
    </submittedName>
</protein>
<dbReference type="Pfam" id="PF22588">
    <property type="entry name" value="dCache_1_like"/>
    <property type="match status" value="1"/>
</dbReference>
<keyword evidence="1" id="KW-1133">Transmembrane helix</keyword>
<dbReference type="InterPro" id="IPR054327">
    <property type="entry name" value="His-kinase-like_sensor"/>
</dbReference>
<dbReference type="InterPro" id="IPR013655">
    <property type="entry name" value="PAS_fold_3"/>
</dbReference>
<comment type="caution">
    <text evidence="4">The sequence shown here is derived from an EMBL/GenBank/DDBJ whole genome shotgun (WGS) entry which is preliminary data.</text>
</comment>
<evidence type="ECO:0000313" key="5">
    <source>
        <dbReference type="Proteomes" id="UP001225596"/>
    </source>
</evidence>
<keyword evidence="4" id="KW-0548">Nucleotidyltransferase</keyword>
<dbReference type="CDD" id="cd12914">
    <property type="entry name" value="PDC1_DGC_like"/>
    <property type="match status" value="1"/>
</dbReference>
<dbReference type="SMART" id="SM00086">
    <property type="entry name" value="PAC"/>
    <property type="match status" value="1"/>
</dbReference>
<dbReference type="PROSITE" id="PS50887">
    <property type="entry name" value="GGDEF"/>
    <property type="match status" value="1"/>
</dbReference>
<dbReference type="GO" id="GO:0052621">
    <property type="term" value="F:diguanylate cyclase activity"/>
    <property type="evidence" value="ECO:0007669"/>
    <property type="project" value="UniProtKB-EC"/>
</dbReference>
<accession>A0ABU1BV03</accession>
<dbReference type="NCBIfam" id="TIGR00229">
    <property type="entry name" value="sensory_box"/>
    <property type="match status" value="1"/>
</dbReference>
<reference evidence="4 5" key="1">
    <citation type="submission" date="2023-08" db="EMBL/GenBank/DDBJ databases">
        <title>Oxalobacteraceae gen .nov., isolated from river sludge outside the plant.</title>
        <authorList>
            <person name="Zhao S.Y."/>
        </authorList>
    </citation>
    <scope>NUCLEOTIDE SEQUENCE [LARGE SCALE GENOMIC DNA]</scope>
    <source>
        <strain evidence="4 5">R-40</strain>
    </source>
</reference>
<dbReference type="Pfam" id="PF00990">
    <property type="entry name" value="GGDEF"/>
    <property type="match status" value="1"/>
</dbReference>
<dbReference type="InterPro" id="IPR000014">
    <property type="entry name" value="PAS"/>
</dbReference>
<keyword evidence="5" id="KW-1185">Reference proteome</keyword>
<dbReference type="InterPro" id="IPR043128">
    <property type="entry name" value="Rev_trsase/Diguanyl_cyclase"/>
</dbReference>
<dbReference type="InterPro" id="IPR000160">
    <property type="entry name" value="GGDEF_dom"/>
</dbReference>
<dbReference type="InterPro" id="IPR029787">
    <property type="entry name" value="Nucleotide_cyclase"/>
</dbReference>
<dbReference type="Pfam" id="PF08447">
    <property type="entry name" value="PAS_3"/>
    <property type="match status" value="1"/>
</dbReference>
<dbReference type="EC" id="2.7.7.65" evidence="4"/>
<dbReference type="InterPro" id="IPR001610">
    <property type="entry name" value="PAC"/>
</dbReference>
<dbReference type="InterPro" id="IPR052163">
    <property type="entry name" value="DGC-Regulatory_Protein"/>
</dbReference>
<feature type="transmembrane region" description="Helical" evidence="1">
    <location>
        <begin position="14"/>
        <end position="36"/>
    </location>
</feature>
<evidence type="ECO:0000259" key="3">
    <source>
        <dbReference type="PROSITE" id="PS50887"/>
    </source>
</evidence>
<dbReference type="PANTHER" id="PTHR46663">
    <property type="entry name" value="DIGUANYLATE CYCLASE DGCT-RELATED"/>
    <property type="match status" value="1"/>
</dbReference>
<name>A0ABU1BV03_9BURK</name>
<organism evidence="4 5">
    <name type="scientific">Keguizhuia sedimenti</name>
    <dbReference type="NCBI Taxonomy" id="3064264"/>
    <lineage>
        <taxon>Bacteria</taxon>
        <taxon>Pseudomonadati</taxon>
        <taxon>Pseudomonadota</taxon>
        <taxon>Betaproteobacteria</taxon>
        <taxon>Burkholderiales</taxon>
        <taxon>Oxalobacteraceae</taxon>
        <taxon>Keguizhuia</taxon>
    </lineage>
</organism>
<dbReference type="CDD" id="cd12915">
    <property type="entry name" value="PDC2_DGC_like"/>
    <property type="match status" value="1"/>
</dbReference>
<dbReference type="InterPro" id="IPR035965">
    <property type="entry name" value="PAS-like_dom_sf"/>
</dbReference>
<feature type="transmembrane region" description="Helical" evidence="1">
    <location>
        <begin position="288"/>
        <end position="305"/>
    </location>
</feature>
<sequence>MNKTIQTVQKNSPYLQLGLIVGLLITILWTAIYLDLQRSRAELYSKSERDLSNLALAFGKEIESSVKTIDLSLLDLRQYWRGNPGDFGAAVRNRQAYLKKELAFQVAIIGPDGILLFSSLEQPSTPIDLSDREHFRVHQVRSTDELYISKPVLGRLSKQWSIQFTRPIYDKDDRFAGVIVLSVSPEYFYRFYRSINLPADAAISVLRDSGEILARYPDPGVALGKSMSNAPFMGPMAREEGTFRRISQFDGIERLYAWRKIGEYELDVVIGYSIKGIFAPYGEQRSRYIAVGILLSLLLLLVGYLKLITTRQQQNAARKLAENEERWRVALEAAGDGVWDWNVAQERVIFSNGWKTMLGFLPEEIGTGLDEWKKRVHPDDMAKTMQDVMEHFSGKTKFYANEHRVRCKDGGWKWILDRGMVIQRDKDGNPLRMVGTHTDISSRKEMEQTLNKLATTDALTELSNRRHFLERLNNELARIKRYPGTHASVLMADLDYFKKINDTYGHAVGDAALKHFSTLLRGTARQSDFLGRLGGEEFGVLLTGTDVSEAKKFSDHLCTALRESPLKVGELSIPITVSIGLTRLKFTDTDVEQALHRADMALYEAKRLGRDRAVTNCE</sequence>
<dbReference type="EMBL" id="JAUYVH010000013">
    <property type="protein sequence ID" value="MDQ9171831.1"/>
    <property type="molecule type" value="Genomic_DNA"/>
</dbReference>
<dbReference type="Proteomes" id="UP001225596">
    <property type="component" value="Unassembled WGS sequence"/>
</dbReference>
<keyword evidence="1" id="KW-0812">Transmembrane</keyword>